<name>A0AA46ACP7_9BACL</name>
<gene>
    <name evidence="4" type="ORF">SAMN06265361_10192</name>
</gene>
<dbReference type="AlphaFoldDB" id="A0AA46ACP7"/>
<dbReference type="EMBL" id="FXTU01000001">
    <property type="protein sequence ID" value="SMP00442.1"/>
    <property type="molecule type" value="Genomic_DNA"/>
</dbReference>
<proteinExistence type="predicted"/>
<reference evidence="4" key="1">
    <citation type="submission" date="2017-05" db="EMBL/GenBank/DDBJ databases">
        <authorList>
            <person name="Varghese N."/>
            <person name="Submissions S."/>
        </authorList>
    </citation>
    <scope>NUCLEOTIDE SEQUENCE</scope>
    <source>
        <strain evidence="4">DSM 45262</strain>
    </source>
</reference>
<evidence type="ECO:0000313" key="4">
    <source>
        <dbReference type="EMBL" id="SMP00442.1"/>
    </source>
</evidence>
<dbReference type="RefSeq" id="WP_102991528.1">
    <property type="nucleotide sequence ID" value="NZ_FXTU01000001.1"/>
</dbReference>
<keyword evidence="1" id="KW-0812">Transmembrane</keyword>
<feature type="transmembrane region" description="Helical" evidence="1">
    <location>
        <begin position="31"/>
        <end position="56"/>
    </location>
</feature>
<feature type="domain" description="Transglycosylase SLT" evidence="3">
    <location>
        <begin position="68"/>
        <end position="116"/>
    </location>
</feature>
<dbReference type="Gene3D" id="2.70.70.10">
    <property type="entry name" value="Glucose Permease (Domain IIA)"/>
    <property type="match status" value="1"/>
</dbReference>
<sequence length="375" mass="40875">MATSSRPATVTIKKPYIIQGRKEKTGREAKVLFLSILAGGGIFFLFVCALLGLLFLNLFTEGQTGSEVEQWEVAEGFPQVAQKYLPIYQAAAKKYGVPWHILAAIHKVETNFGQDLSVSSVGAKGHTQFMDKTWVGWSYPGGTALGDLPDSVDITNPSLIAKYGGYGVDGNGDGKADPYDPVDAIYATANYLAANHSQGEDWFGRKGPIWRYNHDYENYVLKVKRYADSFAHPVLTAGGTGISTGQFVWPVQGGRITSPFGMRFHPVKKVYTYHEGLDIANRAGSPILASDGGVVAESREASGYGWMLVIDHGNGFRTLYAHMYPEDVKVRVGQKVSKGQVIALVGSNGWSTGPHLHFEVRKNGQLIDPSLVVKQ</sequence>
<dbReference type="CDD" id="cd13399">
    <property type="entry name" value="Slt35-like"/>
    <property type="match status" value="1"/>
</dbReference>
<accession>A0AA46ACP7</accession>
<dbReference type="InterPro" id="IPR016047">
    <property type="entry name" value="M23ase_b-sheet_dom"/>
</dbReference>
<evidence type="ECO:0000256" key="1">
    <source>
        <dbReference type="SAM" id="Phobius"/>
    </source>
</evidence>
<keyword evidence="5" id="KW-1185">Reference proteome</keyword>
<keyword evidence="4" id="KW-0378">Hydrolase</keyword>
<dbReference type="Pfam" id="PF13406">
    <property type="entry name" value="SLT_2"/>
    <property type="match status" value="1"/>
</dbReference>
<dbReference type="InterPro" id="IPR050570">
    <property type="entry name" value="Cell_wall_metabolism_enzyme"/>
</dbReference>
<dbReference type="PANTHER" id="PTHR21666">
    <property type="entry name" value="PEPTIDASE-RELATED"/>
    <property type="match status" value="1"/>
</dbReference>
<evidence type="ECO:0000313" key="5">
    <source>
        <dbReference type="Proteomes" id="UP001157946"/>
    </source>
</evidence>
<feature type="domain" description="M23ase beta-sheet core" evidence="2">
    <location>
        <begin position="273"/>
        <end position="369"/>
    </location>
</feature>
<dbReference type="PANTHER" id="PTHR21666:SF270">
    <property type="entry name" value="MUREIN HYDROLASE ACTIVATOR ENVC"/>
    <property type="match status" value="1"/>
</dbReference>
<protein>
    <submittedName>
        <fullName evidence="4">Murein DD-endopeptidase MepM and murein hydrolase activator NlpD, contain LysM domain</fullName>
    </submittedName>
</protein>
<comment type="caution">
    <text evidence="4">The sequence shown here is derived from an EMBL/GenBank/DDBJ whole genome shotgun (WGS) entry which is preliminary data.</text>
</comment>
<keyword evidence="1" id="KW-0472">Membrane</keyword>
<organism evidence="4 5">
    <name type="scientific">Laceyella tengchongensis</name>
    <dbReference type="NCBI Taxonomy" id="574699"/>
    <lineage>
        <taxon>Bacteria</taxon>
        <taxon>Bacillati</taxon>
        <taxon>Bacillota</taxon>
        <taxon>Bacilli</taxon>
        <taxon>Bacillales</taxon>
        <taxon>Thermoactinomycetaceae</taxon>
        <taxon>Laceyella</taxon>
    </lineage>
</organism>
<dbReference type="GO" id="GO:0004222">
    <property type="term" value="F:metalloendopeptidase activity"/>
    <property type="evidence" value="ECO:0007669"/>
    <property type="project" value="TreeGrafter"/>
</dbReference>
<dbReference type="Gene3D" id="1.10.530.10">
    <property type="match status" value="1"/>
</dbReference>
<dbReference type="Proteomes" id="UP001157946">
    <property type="component" value="Unassembled WGS sequence"/>
</dbReference>
<dbReference type="InterPro" id="IPR023346">
    <property type="entry name" value="Lysozyme-like_dom_sf"/>
</dbReference>
<dbReference type="Pfam" id="PF01551">
    <property type="entry name" value="Peptidase_M23"/>
    <property type="match status" value="1"/>
</dbReference>
<dbReference type="InterPro" id="IPR011055">
    <property type="entry name" value="Dup_hybrid_motif"/>
</dbReference>
<dbReference type="CDD" id="cd12797">
    <property type="entry name" value="M23_peptidase"/>
    <property type="match status" value="1"/>
</dbReference>
<dbReference type="InterPro" id="IPR031304">
    <property type="entry name" value="SLT_2"/>
</dbReference>
<keyword evidence="1" id="KW-1133">Transmembrane helix</keyword>
<dbReference type="SUPFAM" id="SSF53955">
    <property type="entry name" value="Lysozyme-like"/>
    <property type="match status" value="1"/>
</dbReference>
<evidence type="ECO:0000259" key="2">
    <source>
        <dbReference type="Pfam" id="PF01551"/>
    </source>
</evidence>
<evidence type="ECO:0000259" key="3">
    <source>
        <dbReference type="Pfam" id="PF13406"/>
    </source>
</evidence>
<dbReference type="SUPFAM" id="SSF51261">
    <property type="entry name" value="Duplicated hybrid motif"/>
    <property type="match status" value="1"/>
</dbReference>